<dbReference type="PROSITE" id="PS50404">
    <property type="entry name" value="GST_NTER"/>
    <property type="match status" value="1"/>
</dbReference>
<organism evidence="8 9">
    <name type="scientific">Brassica carinata</name>
    <name type="common">Ethiopian mustard</name>
    <name type="synonym">Abyssinian cabbage</name>
    <dbReference type="NCBI Taxonomy" id="52824"/>
    <lineage>
        <taxon>Eukaryota</taxon>
        <taxon>Viridiplantae</taxon>
        <taxon>Streptophyta</taxon>
        <taxon>Embryophyta</taxon>
        <taxon>Tracheophyta</taxon>
        <taxon>Spermatophyta</taxon>
        <taxon>Magnoliopsida</taxon>
        <taxon>eudicotyledons</taxon>
        <taxon>Gunneridae</taxon>
        <taxon>Pentapetalae</taxon>
        <taxon>rosids</taxon>
        <taxon>malvids</taxon>
        <taxon>Brassicales</taxon>
        <taxon>Brassicaceae</taxon>
        <taxon>Brassiceae</taxon>
        <taxon>Brassica</taxon>
    </lineage>
</organism>
<evidence type="ECO:0000256" key="2">
    <source>
        <dbReference type="ARBA" id="ARBA00022679"/>
    </source>
</evidence>
<feature type="domain" description="GST N-terminal" evidence="6">
    <location>
        <begin position="6"/>
        <end position="85"/>
    </location>
</feature>
<dbReference type="GO" id="GO:0004364">
    <property type="term" value="F:glutathione transferase activity"/>
    <property type="evidence" value="ECO:0007669"/>
    <property type="project" value="UniProtKB-UniRule"/>
</dbReference>
<evidence type="ECO:0000259" key="6">
    <source>
        <dbReference type="PROSITE" id="PS50404"/>
    </source>
</evidence>
<comment type="function">
    <text evidence="5">Is involved in the conjugation of reduced glutathione to a wide number of exogenous and endogenous hydrophobic electrophiles.</text>
</comment>
<comment type="caution">
    <text evidence="8">The sequence shown here is derived from an EMBL/GenBank/DDBJ whole genome shotgun (WGS) entry which is preliminary data.</text>
</comment>
<dbReference type="CDD" id="cd03058">
    <property type="entry name" value="GST_N_Tau"/>
    <property type="match status" value="1"/>
</dbReference>
<proteinExistence type="inferred from homology"/>
<dbReference type="Proteomes" id="UP000886595">
    <property type="component" value="Unassembled WGS sequence"/>
</dbReference>
<dbReference type="InterPro" id="IPR036249">
    <property type="entry name" value="Thioredoxin-like_sf"/>
</dbReference>
<dbReference type="SFLD" id="SFLDG01152">
    <property type="entry name" value="Main.3:_Omega-_and_Tau-like"/>
    <property type="match status" value="1"/>
</dbReference>
<keyword evidence="9" id="KW-1185">Reference proteome</keyword>
<dbReference type="GO" id="GO:0005829">
    <property type="term" value="C:cytosol"/>
    <property type="evidence" value="ECO:0007669"/>
    <property type="project" value="UniProtKB-SubCell"/>
</dbReference>
<dbReference type="GO" id="GO:0009407">
    <property type="term" value="P:toxin catabolic process"/>
    <property type="evidence" value="ECO:0007669"/>
    <property type="project" value="UniProtKB-ARBA"/>
</dbReference>
<reference evidence="8 9" key="1">
    <citation type="submission" date="2020-02" db="EMBL/GenBank/DDBJ databases">
        <authorList>
            <person name="Ma Q."/>
            <person name="Huang Y."/>
            <person name="Song X."/>
            <person name="Pei D."/>
        </authorList>
    </citation>
    <scope>NUCLEOTIDE SEQUENCE [LARGE SCALE GENOMIC DNA]</scope>
    <source>
        <strain evidence="8">Sxm20200214</strain>
        <tissue evidence="8">Leaf</tissue>
    </source>
</reference>
<keyword evidence="2 5" id="KW-0808">Transferase</keyword>
<dbReference type="Gene3D" id="3.40.30.10">
    <property type="entry name" value="Glutaredoxin"/>
    <property type="match status" value="1"/>
</dbReference>
<dbReference type="OrthoDB" id="4951845at2759"/>
<comment type="similarity">
    <text evidence="3">Belongs to the GST superfamily. Tau family.</text>
</comment>
<dbReference type="PANTHER" id="PTHR11260:SF583">
    <property type="entry name" value="GLUTATHIONE S-TRANSFERASE"/>
    <property type="match status" value="1"/>
</dbReference>
<dbReference type="SFLD" id="SFLDG00358">
    <property type="entry name" value="Main_(cytGST)"/>
    <property type="match status" value="1"/>
</dbReference>
<dbReference type="InterPro" id="IPR040079">
    <property type="entry name" value="Glutathione_S-Trfase"/>
</dbReference>
<dbReference type="SFLD" id="SFLDS00019">
    <property type="entry name" value="Glutathione_Transferase_(cytos"/>
    <property type="match status" value="1"/>
</dbReference>
<dbReference type="InterPro" id="IPR010987">
    <property type="entry name" value="Glutathione-S-Trfase_C-like"/>
</dbReference>
<dbReference type="InterPro" id="IPR036282">
    <property type="entry name" value="Glutathione-S-Trfase_C_sf"/>
</dbReference>
<dbReference type="Pfam" id="PF02798">
    <property type="entry name" value="GST_N"/>
    <property type="match status" value="1"/>
</dbReference>
<dbReference type="FunFam" id="3.40.30.10:FF:000197">
    <property type="entry name" value="Glutathione S-transferase U10"/>
    <property type="match status" value="1"/>
</dbReference>
<evidence type="ECO:0000259" key="7">
    <source>
        <dbReference type="PROSITE" id="PS50405"/>
    </source>
</evidence>
<evidence type="ECO:0000256" key="3">
    <source>
        <dbReference type="ARBA" id="ARBA00025743"/>
    </source>
</evidence>
<dbReference type="AlphaFoldDB" id="A0A8X8AX64"/>
<dbReference type="FunFam" id="1.20.1050.10:FF:000119">
    <property type="entry name" value="Glutathione S-transferase U10"/>
    <property type="match status" value="1"/>
</dbReference>
<accession>A0A8X8AX64</accession>
<dbReference type="PROSITE" id="PS50405">
    <property type="entry name" value="GST_CTER"/>
    <property type="match status" value="1"/>
</dbReference>
<dbReference type="GO" id="GO:0006749">
    <property type="term" value="P:glutathione metabolic process"/>
    <property type="evidence" value="ECO:0007669"/>
    <property type="project" value="InterPro"/>
</dbReference>
<dbReference type="SUPFAM" id="SSF52833">
    <property type="entry name" value="Thioredoxin-like"/>
    <property type="match status" value="1"/>
</dbReference>
<comment type="catalytic activity">
    <reaction evidence="4 5">
        <text>RX + glutathione = an S-substituted glutathione + a halide anion + H(+)</text>
        <dbReference type="Rhea" id="RHEA:16437"/>
        <dbReference type="ChEBI" id="CHEBI:15378"/>
        <dbReference type="ChEBI" id="CHEBI:16042"/>
        <dbReference type="ChEBI" id="CHEBI:17792"/>
        <dbReference type="ChEBI" id="CHEBI:57925"/>
        <dbReference type="ChEBI" id="CHEBI:90779"/>
        <dbReference type="EC" id="2.5.1.18"/>
    </reaction>
</comment>
<dbReference type="PANTHER" id="PTHR11260">
    <property type="entry name" value="GLUTATHIONE S-TRANSFERASE, GST, SUPERFAMILY, GST DOMAIN CONTAINING"/>
    <property type="match status" value="1"/>
</dbReference>
<dbReference type="InterPro" id="IPR004045">
    <property type="entry name" value="Glutathione_S-Trfase_N"/>
</dbReference>
<evidence type="ECO:0000256" key="1">
    <source>
        <dbReference type="ARBA" id="ARBA00022575"/>
    </source>
</evidence>
<evidence type="ECO:0000313" key="8">
    <source>
        <dbReference type="EMBL" id="KAG2313302.1"/>
    </source>
</evidence>
<dbReference type="SUPFAM" id="SSF47616">
    <property type="entry name" value="GST C-terminal domain-like"/>
    <property type="match status" value="1"/>
</dbReference>
<gene>
    <name evidence="8" type="ORF">Bca52824_024859</name>
</gene>
<dbReference type="EC" id="2.5.1.18" evidence="5"/>
<name>A0A8X8AX64_BRACI</name>
<dbReference type="InterPro" id="IPR045073">
    <property type="entry name" value="Omega/Tau-like"/>
</dbReference>
<evidence type="ECO:0000313" key="9">
    <source>
        <dbReference type="Proteomes" id="UP000886595"/>
    </source>
</evidence>
<dbReference type="Gene3D" id="1.20.1050.10">
    <property type="match status" value="1"/>
</dbReference>
<dbReference type="CDD" id="cd03185">
    <property type="entry name" value="GST_C_Tau"/>
    <property type="match status" value="1"/>
</dbReference>
<dbReference type="InterPro" id="IPR045074">
    <property type="entry name" value="GST_C_Tau"/>
</dbReference>
<evidence type="ECO:0000256" key="4">
    <source>
        <dbReference type="ARBA" id="ARBA00047960"/>
    </source>
</evidence>
<comment type="subcellular location">
    <subcellularLocation>
        <location evidence="5">Cytoplasm</location>
        <location evidence="5">Cytosol</location>
    </subcellularLocation>
</comment>
<dbReference type="EMBL" id="JAAMPC010000005">
    <property type="protein sequence ID" value="KAG2313302.1"/>
    <property type="molecule type" value="Genomic_DNA"/>
</dbReference>
<evidence type="ECO:0000256" key="5">
    <source>
        <dbReference type="RuleBase" id="RU369102"/>
    </source>
</evidence>
<feature type="domain" description="GST C-terminal" evidence="7">
    <location>
        <begin position="91"/>
        <end position="219"/>
    </location>
</feature>
<keyword evidence="5" id="KW-0963">Cytoplasm</keyword>
<sequence length="234" mass="27176">MEENKSEVTLHGMWASTYSKRVEIALKLKGIHYEYVEEDLTNKTESLVQLNPVHKKVPLLVHDGKPVAESQVILDYIDETWKNSPRLLPDDPYERAQVRFWVSYINQQVIEVMGQVLFQEGEAQAKSIEEARERFKVLEEGLKKHFPDKTIRENDDVGLLDIIIVSTFGSHKVYHEDLGLETSLINPVNTPTLYNWIESLKELTVMKETEMPSDRLVPFLQMYRQRHLQQAANA</sequence>
<keyword evidence="1" id="KW-0216">Detoxification</keyword>
<protein>
    <recommendedName>
        <fullName evidence="5">Glutathione S-transferase</fullName>
        <ecNumber evidence="5">2.5.1.18</ecNumber>
    </recommendedName>
</protein>